<organism evidence="2 3">
    <name type="scientific">Coprinopsis cinerea (strain Okayama-7 / 130 / ATCC MYA-4618 / FGSC 9003)</name>
    <name type="common">Inky cap fungus</name>
    <name type="synonym">Hormographiella aspergillata</name>
    <dbReference type="NCBI Taxonomy" id="240176"/>
    <lineage>
        <taxon>Eukaryota</taxon>
        <taxon>Fungi</taxon>
        <taxon>Dikarya</taxon>
        <taxon>Basidiomycota</taxon>
        <taxon>Agaricomycotina</taxon>
        <taxon>Agaricomycetes</taxon>
        <taxon>Agaricomycetidae</taxon>
        <taxon>Agaricales</taxon>
        <taxon>Agaricineae</taxon>
        <taxon>Psathyrellaceae</taxon>
        <taxon>Coprinopsis</taxon>
    </lineage>
</organism>
<dbReference type="VEuPathDB" id="FungiDB:CC1G_02064"/>
<dbReference type="AlphaFoldDB" id="A8NK19"/>
<protein>
    <submittedName>
        <fullName evidence="2">Uncharacterized protein</fullName>
    </submittedName>
</protein>
<dbReference type="InParanoid" id="A8NK19"/>
<dbReference type="KEGG" id="cci:CC1G_02064"/>
<evidence type="ECO:0000256" key="1">
    <source>
        <dbReference type="SAM" id="MobiDB-lite"/>
    </source>
</evidence>
<keyword evidence="3" id="KW-1185">Reference proteome</keyword>
<reference evidence="2 3" key="1">
    <citation type="journal article" date="2010" name="Proc. Natl. Acad. Sci. U.S.A.">
        <title>Insights into evolution of multicellular fungi from the assembled chromosomes of the mushroom Coprinopsis cinerea (Coprinus cinereus).</title>
        <authorList>
            <person name="Stajich J.E."/>
            <person name="Wilke S.K."/>
            <person name="Ahren D."/>
            <person name="Au C.H."/>
            <person name="Birren B.W."/>
            <person name="Borodovsky M."/>
            <person name="Burns C."/>
            <person name="Canback B."/>
            <person name="Casselton L.A."/>
            <person name="Cheng C.K."/>
            <person name="Deng J."/>
            <person name="Dietrich F.S."/>
            <person name="Fargo D.C."/>
            <person name="Farman M.L."/>
            <person name="Gathman A.C."/>
            <person name="Goldberg J."/>
            <person name="Guigo R."/>
            <person name="Hoegger P.J."/>
            <person name="Hooker J.B."/>
            <person name="Huggins A."/>
            <person name="James T.Y."/>
            <person name="Kamada T."/>
            <person name="Kilaru S."/>
            <person name="Kodira C."/>
            <person name="Kues U."/>
            <person name="Kupfer D."/>
            <person name="Kwan H.S."/>
            <person name="Lomsadze A."/>
            <person name="Li W."/>
            <person name="Lilly W.W."/>
            <person name="Ma L.J."/>
            <person name="Mackey A.J."/>
            <person name="Manning G."/>
            <person name="Martin F."/>
            <person name="Muraguchi H."/>
            <person name="Natvig D.O."/>
            <person name="Palmerini H."/>
            <person name="Ramesh M.A."/>
            <person name="Rehmeyer C.J."/>
            <person name="Roe B.A."/>
            <person name="Shenoy N."/>
            <person name="Stanke M."/>
            <person name="Ter-Hovhannisyan V."/>
            <person name="Tunlid A."/>
            <person name="Velagapudi R."/>
            <person name="Vision T.J."/>
            <person name="Zeng Q."/>
            <person name="Zolan M.E."/>
            <person name="Pukkila P.J."/>
        </authorList>
    </citation>
    <scope>NUCLEOTIDE SEQUENCE [LARGE SCALE GENOMIC DNA]</scope>
    <source>
        <strain evidence="3">Okayama-7 / 130 / ATCC MYA-4618 / FGSC 9003</strain>
    </source>
</reference>
<dbReference type="EMBL" id="AACS02000010">
    <property type="protein sequence ID" value="EAU87305.2"/>
    <property type="molecule type" value="Genomic_DNA"/>
</dbReference>
<dbReference type="Proteomes" id="UP000001861">
    <property type="component" value="Unassembled WGS sequence"/>
</dbReference>
<dbReference type="HOGENOM" id="CLU_074613_0_0_1"/>
<gene>
    <name evidence="2" type="ORF">CC1G_02064</name>
</gene>
<sequence length="255" mass="26985">MTKTKGRGGKRSRANRTWKDDDAGGEQSEKSKAAEANYVASAGISTGDKAGGPSPTFDTERLAEEYDVAGSSVATLGKPADRLPTLDTAALAEEYNIGSSPPKLPQTAVDTALLAADYDVCSSPSISAAKYDTAALAADYHVGTSQQTGITAEGPKSPIDSSAAALGETSDNLNTNTAILAREYFDDPVHAEIPLMWDPFMYQENAEDFALDDFRQSSVAASDDEMDGGECSDVTLVGIRARCRESLWTPISQRN</sequence>
<feature type="compositionally biased region" description="Basic and acidic residues" evidence="1">
    <location>
        <begin position="17"/>
        <end position="33"/>
    </location>
</feature>
<evidence type="ECO:0000313" key="2">
    <source>
        <dbReference type="EMBL" id="EAU87305.2"/>
    </source>
</evidence>
<comment type="caution">
    <text evidence="2">The sequence shown here is derived from an EMBL/GenBank/DDBJ whole genome shotgun (WGS) entry which is preliminary data.</text>
</comment>
<proteinExistence type="predicted"/>
<feature type="compositionally biased region" description="Basic residues" evidence="1">
    <location>
        <begin position="1"/>
        <end position="16"/>
    </location>
</feature>
<feature type="region of interest" description="Disordered" evidence="1">
    <location>
        <begin position="1"/>
        <end position="59"/>
    </location>
</feature>
<accession>A8NK19</accession>
<name>A8NK19_COPC7</name>
<evidence type="ECO:0000313" key="3">
    <source>
        <dbReference type="Proteomes" id="UP000001861"/>
    </source>
</evidence>
<dbReference type="RefSeq" id="XP_001834328.2">
    <property type="nucleotide sequence ID" value="XM_001834276.2"/>
</dbReference>
<dbReference type="GeneID" id="6011028"/>